<evidence type="ECO:0000256" key="2">
    <source>
        <dbReference type="SAM" id="SignalP"/>
    </source>
</evidence>
<gene>
    <name evidence="4" type="ORF">KDK95_18170</name>
</gene>
<organism evidence="4 5">
    <name type="scientific">Actinospica acidithermotolerans</name>
    <dbReference type="NCBI Taxonomy" id="2828514"/>
    <lineage>
        <taxon>Bacteria</taxon>
        <taxon>Bacillati</taxon>
        <taxon>Actinomycetota</taxon>
        <taxon>Actinomycetes</taxon>
        <taxon>Catenulisporales</taxon>
        <taxon>Actinospicaceae</taxon>
        <taxon>Actinospica</taxon>
    </lineage>
</organism>
<dbReference type="PROSITE" id="PS51318">
    <property type="entry name" value="TAT"/>
    <property type="match status" value="1"/>
</dbReference>
<protein>
    <recommendedName>
        <fullName evidence="3">N,N-dimethylformamidase beta subunit-like C-terminal domain-containing protein</fullName>
    </recommendedName>
</protein>
<dbReference type="EMBL" id="JAGSOH010000052">
    <property type="protein sequence ID" value="MBR7828246.1"/>
    <property type="molecule type" value="Genomic_DNA"/>
</dbReference>
<feature type="signal peptide" evidence="2">
    <location>
        <begin position="1"/>
        <end position="28"/>
    </location>
</feature>
<evidence type="ECO:0000313" key="5">
    <source>
        <dbReference type="Proteomes" id="UP000676325"/>
    </source>
</evidence>
<dbReference type="Proteomes" id="UP000676325">
    <property type="component" value="Unassembled WGS sequence"/>
</dbReference>
<evidence type="ECO:0000313" key="4">
    <source>
        <dbReference type="EMBL" id="MBR7828246.1"/>
    </source>
</evidence>
<dbReference type="Pfam" id="PF20254">
    <property type="entry name" value="DMFA2_C"/>
    <property type="match status" value="1"/>
</dbReference>
<reference evidence="4" key="1">
    <citation type="submission" date="2021-04" db="EMBL/GenBank/DDBJ databases">
        <title>Genome based classification of Actinospica acidithermotolerans sp. nov., an actinobacterium isolated from an Indonesian hot spring.</title>
        <authorList>
            <person name="Kusuma A.B."/>
            <person name="Putra K.E."/>
            <person name="Nafisah S."/>
            <person name="Loh J."/>
            <person name="Nouioui I."/>
            <person name="Goodfellow M."/>
        </authorList>
    </citation>
    <scope>NUCLEOTIDE SEQUENCE</scope>
    <source>
        <strain evidence="4">MGRD01-02</strain>
    </source>
</reference>
<feature type="chain" id="PRO_5037036758" description="N,N-dimethylformamidase beta subunit-like C-terminal domain-containing protein" evidence="2">
    <location>
        <begin position="29"/>
        <end position="525"/>
    </location>
</feature>
<keyword evidence="5" id="KW-1185">Reference proteome</keyword>
<feature type="compositionally biased region" description="Low complexity" evidence="1">
    <location>
        <begin position="32"/>
        <end position="43"/>
    </location>
</feature>
<dbReference type="RefSeq" id="WP_212519384.1">
    <property type="nucleotide sequence ID" value="NZ_JAGSOH010000052.1"/>
</dbReference>
<keyword evidence="2" id="KW-0732">Signal</keyword>
<dbReference type="InterPro" id="IPR006311">
    <property type="entry name" value="TAT_signal"/>
</dbReference>
<proteinExistence type="predicted"/>
<dbReference type="InterPro" id="IPR046540">
    <property type="entry name" value="DMFA2_C"/>
</dbReference>
<comment type="caution">
    <text evidence="4">The sequence shown here is derived from an EMBL/GenBank/DDBJ whole genome shotgun (WGS) entry which is preliminary data.</text>
</comment>
<accession>A0A941EB36</accession>
<feature type="region of interest" description="Disordered" evidence="1">
    <location>
        <begin position="32"/>
        <end position="64"/>
    </location>
</feature>
<feature type="domain" description="N,N-dimethylformamidase beta subunit-like C-terminal" evidence="3">
    <location>
        <begin position="104"/>
        <end position="501"/>
    </location>
</feature>
<sequence length="525" mass="56398">MPEISRRSVLTVLGAGAVAAGAAASVHAAAGAGPAPAGRAAGPDNPVRAENRLPGSADWRIGAGDTVGSDDLGRQIAGYASATSVNLGDSIDFHVSTEPAQRFTVAIYRLGYYGGAGARQLTASPTLSGVKQPEPVTDPANGMIHCPWSASWTLHVPGNWTSGAYLAAFTTEDGHRSVTPFVVRDDARRSDFLVVLPFTTYQAYNQWPLDGTTGKSLYYGYGNKSNAGEDQTDGGDVRVDVHGKPVSYGARAKTVSFARPYSGVGLPQRIDLDYEFLQWAERMGYDLSYATSIDLHQGVVTASQHSALVFSGHDEYWSQDMRETVSAAVDRGTHLAYIAANNVYWHVRFEQDPYGRETPIMACWKSDPDPAADKSGPTCLWREVKTNGETAEQSLLGVMYNGIPREEVPLSVSNPQHWFWDGTGVHDGTTIPGIVGGEADGYYPGSPAPRNLVSHTLLSASHYMALGGSNWPRVQHTSLYETNSGAVVFAAATFNWSFGLNRAGYVDARIQRATANLFARISKRA</sequence>
<dbReference type="AlphaFoldDB" id="A0A941EB36"/>
<name>A0A941EB36_9ACTN</name>
<evidence type="ECO:0000259" key="3">
    <source>
        <dbReference type="Pfam" id="PF20254"/>
    </source>
</evidence>
<evidence type="ECO:0000256" key="1">
    <source>
        <dbReference type="SAM" id="MobiDB-lite"/>
    </source>
</evidence>